<name>A0A840CGZ2_9RHOB</name>
<accession>A0A840CGZ2</accession>
<evidence type="ECO:0000313" key="4">
    <source>
        <dbReference type="Proteomes" id="UP000585681"/>
    </source>
</evidence>
<sequence>MAEHEKRKTDRQRASGAAAADRLRDRIDRGGTGDKVAFTDPAAAPLGTDDEAAGTAPTMAQVDMAEAHEASRGAPRSGKPTIPERQNRASGRTTIIAMVVAVGLAGVALALWFG</sequence>
<keyword evidence="2" id="KW-0812">Transmembrane</keyword>
<feature type="region of interest" description="Disordered" evidence="1">
    <location>
        <begin position="1"/>
        <end position="90"/>
    </location>
</feature>
<feature type="compositionally biased region" description="Basic and acidic residues" evidence="1">
    <location>
        <begin position="1"/>
        <end position="13"/>
    </location>
</feature>
<dbReference type="RefSeq" id="WP_054539911.1">
    <property type="nucleotide sequence ID" value="NZ_JACIEQ010000003.1"/>
</dbReference>
<keyword evidence="4" id="KW-1185">Reference proteome</keyword>
<comment type="caution">
    <text evidence="3">The sequence shown here is derived from an EMBL/GenBank/DDBJ whole genome shotgun (WGS) entry which is preliminary data.</text>
</comment>
<dbReference type="Proteomes" id="UP000585681">
    <property type="component" value="Unassembled WGS sequence"/>
</dbReference>
<evidence type="ECO:0000256" key="1">
    <source>
        <dbReference type="SAM" id="MobiDB-lite"/>
    </source>
</evidence>
<keyword evidence="2" id="KW-0472">Membrane</keyword>
<protein>
    <submittedName>
        <fullName evidence="3">Uncharacterized protein</fullName>
    </submittedName>
</protein>
<gene>
    <name evidence="3" type="ORF">GGR17_002587</name>
</gene>
<reference evidence="3" key="1">
    <citation type="submission" date="2020-08" db="EMBL/GenBank/DDBJ databases">
        <title>Genomic Encyclopedia of Type Strains, Phase IV (KMG-IV): sequencing the most valuable type-strain genomes for metagenomic binning, comparative biology and taxonomic classification.</title>
        <authorList>
            <person name="Goeker M."/>
        </authorList>
    </citation>
    <scope>NUCLEOTIDE SEQUENCE [LARGE SCALE GENOMIC DNA]</scope>
    <source>
        <strain evidence="3">DSM 105040</strain>
    </source>
</reference>
<feature type="compositionally biased region" description="Basic and acidic residues" evidence="1">
    <location>
        <begin position="21"/>
        <end position="32"/>
    </location>
</feature>
<organism evidence="3 4">
    <name type="scientific">Actibacterium naphthalenivorans</name>
    <dbReference type="NCBI Taxonomy" id="1614693"/>
    <lineage>
        <taxon>Bacteria</taxon>
        <taxon>Pseudomonadati</taxon>
        <taxon>Pseudomonadota</taxon>
        <taxon>Alphaproteobacteria</taxon>
        <taxon>Rhodobacterales</taxon>
        <taxon>Roseobacteraceae</taxon>
        <taxon>Actibacterium</taxon>
    </lineage>
</organism>
<keyword evidence="2" id="KW-1133">Transmembrane helix</keyword>
<proteinExistence type="predicted"/>
<evidence type="ECO:0000256" key="2">
    <source>
        <dbReference type="SAM" id="Phobius"/>
    </source>
</evidence>
<dbReference type="AlphaFoldDB" id="A0A840CGZ2"/>
<evidence type="ECO:0000313" key="3">
    <source>
        <dbReference type="EMBL" id="MBB4022768.1"/>
    </source>
</evidence>
<dbReference type="EMBL" id="JACIEQ010000003">
    <property type="protein sequence ID" value="MBB4022768.1"/>
    <property type="molecule type" value="Genomic_DNA"/>
</dbReference>
<feature type="transmembrane region" description="Helical" evidence="2">
    <location>
        <begin position="95"/>
        <end position="113"/>
    </location>
</feature>